<keyword evidence="7" id="KW-0732">Signal</keyword>
<dbReference type="PANTHER" id="PTHR32166">
    <property type="entry name" value="OSJNBA0013A04.12 PROTEIN"/>
    <property type="match status" value="1"/>
</dbReference>
<name>A0A811MCZ1_9POAL</name>
<feature type="coiled-coil region" evidence="5">
    <location>
        <begin position="105"/>
        <end position="139"/>
    </location>
</feature>
<keyword evidence="10" id="KW-1185">Reference proteome</keyword>
<evidence type="ECO:0000313" key="10">
    <source>
        <dbReference type="Proteomes" id="UP000604825"/>
    </source>
</evidence>
<reference evidence="9" key="1">
    <citation type="submission" date="2020-10" db="EMBL/GenBank/DDBJ databases">
        <authorList>
            <person name="Han B."/>
            <person name="Lu T."/>
            <person name="Zhao Q."/>
            <person name="Huang X."/>
            <person name="Zhao Y."/>
        </authorList>
    </citation>
    <scope>NUCLEOTIDE SEQUENCE</scope>
</reference>
<dbReference type="Pfam" id="PF04937">
    <property type="entry name" value="DUF659"/>
    <property type="match status" value="1"/>
</dbReference>
<proteinExistence type="predicted"/>
<evidence type="ECO:0000256" key="2">
    <source>
        <dbReference type="ARBA" id="ARBA00022771"/>
    </source>
</evidence>
<sequence>MSQPEQTGKFLPFPLKRFTNLLLLLLNGGTASESVEQSASTKVVINSDDPAWSHCYCPDPKKKHSIVCNYCKKTINTGITRVKYHLARLGGHNVSKCDKVPTDVKEEMLALVAKKTSEKEQKQKEKQRARDEIDLDRSDGEMCSEDSDHGNKVVVLKSTKGPSCSAVGSSGSGSIEKFYKPASIEEDVQKNQKGANVSQKVQTKLTTQKREERRDRACEYICQFFYEASIAHNTVLLPSFANMVEAIGAFGRGLRGPSPYEMSGPFLQKRKQKVVHLMTDAWTDKKGMGIMNLVVHSAHGVLFLDSVDCSGVKKNGKYVFDLVDRCIEDIGEENVVQVVTDNASVNVAAASLLAAKRPKILVIKILSLTCSSSGCERSWSVFEQVHTKKRNRLLHERMRDLVFVKFNSKLRHKKENKSRDPIEKEINDVLGDDNNEFITGLEPNANQSQEDQGCAETAAKAQEGASQGASTSQAKAKRKRPVRPRKKFRTVASLTKPRSAASTSESEENQDAMESTDTDDD</sequence>
<dbReference type="InterPro" id="IPR007021">
    <property type="entry name" value="DUF659"/>
</dbReference>
<evidence type="ECO:0000256" key="5">
    <source>
        <dbReference type="SAM" id="Coils"/>
    </source>
</evidence>
<keyword evidence="3" id="KW-0862">Zinc</keyword>
<feature type="chain" id="PRO_5032513619" description="BED-type domain-containing protein" evidence="7">
    <location>
        <begin position="33"/>
        <end position="521"/>
    </location>
</feature>
<feature type="domain" description="BED-type" evidence="8">
    <location>
        <begin position="46"/>
        <end position="104"/>
    </location>
</feature>
<feature type="compositionally biased region" description="Acidic residues" evidence="6">
    <location>
        <begin position="505"/>
        <end position="521"/>
    </location>
</feature>
<organism evidence="9 10">
    <name type="scientific">Miscanthus lutarioriparius</name>
    <dbReference type="NCBI Taxonomy" id="422564"/>
    <lineage>
        <taxon>Eukaryota</taxon>
        <taxon>Viridiplantae</taxon>
        <taxon>Streptophyta</taxon>
        <taxon>Embryophyta</taxon>
        <taxon>Tracheophyta</taxon>
        <taxon>Spermatophyta</taxon>
        <taxon>Magnoliopsida</taxon>
        <taxon>Liliopsida</taxon>
        <taxon>Poales</taxon>
        <taxon>Poaceae</taxon>
        <taxon>PACMAD clade</taxon>
        <taxon>Panicoideae</taxon>
        <taxon>Andropogonodae</taxon>
        <taxon>Andropogoneae</taxon>
        <taxon>Saccharinae</taxon>
        <taxon>Miscanthus</taxon>
    </lineage>
</organism>
<evidence type="ECO:0000256" key="6">
    <source>
        <dbReference type="SAM" id="MobiDB-lite"/>
    </source>
</evidence>
<evidence type="ECO:0000256" key="4">
    <source>
        <dbReference type="PROSITE-ProRule" id="PRU00027"/>
    </source>
</evidence>
<accession>A0A811MCZ1</accession>
<feature type="compositionally biased region" description="Basic residues" evidence="6">
    <location>
        <begin position="475"/>
        <end position="489"/>
    </location>
</feature>
<keyword evidence="5" id="KW-0175">Coiled coil</keyword>
<dbReference type="SUPFAM" id="SSF53098">
    <property type="entry name" value="Ribonuclease H-like"/>
    <property type="match status" value="2"/>
</dbReference>
<evidence type="ECO:0000313" key="9">
    <source>
        <dbReference type="EMBL" id="CAD6203064.1"/>
    </source>
</evidence>
<dbReference type="GO" id="GO:0003677">
    <property type="term" value="F:DNA binding"/>
    <property type="evidence" value="ECO:0007669"/>
    <property type="project" value="UniProtKB-KW"/>
</dbReference>
<evidence type="ECO:0000256" key="7">
    <source>
        <dbReference type="SAM" id="SignalP"/>
    </source>
</evidence>
<dbReference type="Proteomes" id="UP000604825">
    <property type="component" value="Unassembled WGS sequence"/>
</dbReference>
<dbReference type="Pfam" id="PF02892">
    <property type="entry name" value="zf-BED"/>
    <property type="match status" value="1"/>
</dbReference>
<dbReference type="OrthoDB" id="2442898at2759"/>
<comment type="caution">
    <text evidence="9">The sequence shown here is derived from an EMBL/GenBank/DDBJ whole genome shotgun (WGS) entry which is preliminary data.</text>
</comment>
<evidence type="ECO:0000259" key="8">
    <source>
        <dbReference type="PROSITE" id="PS50808"/>
    </source>
</evidence>
<feature type="region of interest" description="Disordered" evidence="6">
    <location>
        <begin position="433"/>
        <end position="521"/>
    </location>
</feature>
<dbReference type="PANTHER" id="PTHR32166:SF74">
    <property type="entry name" value="OS05G0256350 PROTEIN"/>
    <property type="match status" value="1"/>
</dbReference>
<keyword evidence="2 4" id="KW-0863">Zinc-finger</keyword>
<evidence type="ECO:0000256" key="1">
    <source>
        <dbReference type="ARBA" id="ARBA00022723"/>
    </source>
</evidence>
<feature type="signal peptide" evidence="7">
    <location>
        <begin position="1"/>
        <end position="32"/>
    </location>
</feature>
<protein>
    <recommendedName>
        <fullName evidence="8">BED-type domain-containing protein</fullName>
    </recommendedName>
</protein>
<gene>
    <name evidence="9" type="ORF">NCGR_LOCUS1299</name>
</gene>
<feature type="compositionally biased region" description="Polar residues" evidence="6">
    <location>
        <begin position="464"/>
        <end position="473"/>
    </location>
</feature>
<dbReference type="AlphaFoldDB" id="A0A811MCZ1"/>
<dbReference type="GO" id="GO:0008270">
    <property type="term" value="F:zinc ion binding"/>
    <property type="evidence" value="ECO:0007669"/>
    <property type="project" value="UniProtKB-KW"/>
</dbReference>
<keyword evidence="1" id="KW-0479">Metal-binding</keyword>
<dbReference type="GO" id="GO:0005634">
    <property type="term" value="C:nucleus"/>
    <property type="evidence" value="ECO:0007669"/>
    <property type="project" value="UniProtKB-SubCell"/>
</dbReference>
<dbReference type="EMBL" id="CAJGYO010000001">
    <property type="protein sequence ID" value="CAD6203064.1"/>
    <property type="molecule type" value="Genomic_DNA"/>
</dbReference>
<dbReference type="InterPro" id="IPR012337">
    <property type="entry name" value="RNaseH-like_sf"/>
</dbReference>
<evidence type="ECO:0000256" key="3">
    <source>
        <dbReference type="ARBA" id="ARBA00022833"/>
    </source>
</evidence>
<dbReference type="InterPro" id="IPR003656">
    <property type="entry name" value="Znf_BED"/>
</dbReference>
<dbReference type="GO" id="GO:0046983">
    <property type="term" value="F:protein dimerization activity"/>
    <property type="evidence" value="ECO:0007669"/>
    <property type="project" value="InterPro"/>
</dbReference>
<dbReference type="PROSITE" id="PS50808">
    <property type="entry name" value="ZF_BED"/>
    <property type="match status" value="1"/>
</dbReference>